<dbReference type="InterPro" id="IPR004104">
    <property type="entry name" value="Gfo/Idh/MocA-like_OxRdtase_C"/>
</dbReference>
<evidence type="ECO:0000313" key="4">
    <source>
        <dbReference type="Proteomes" id="UP000178946"/>
    </source>
</evidence>
<dbReference type="Gene3D" id="3.30.360.10">
    <property type="entry name" value="Dihydrodipicolinate Reductase, domain 2"/>
    <property type="match status" value="1"/>
</dbReference>
<dbReference type="InterPro" id="IPR036291">
    <property type="entry name" value="NAD(P)-bd_dom_sf"/>
</dbReference>
<name>A0A1F8DQW5_9BACT</name>
<gene>
    <name evidence="3" type="ORF">A3A20_00315</name>
</gene>
<dbReference type="GO" id="GO:0000166">
    <property type="term" value="F:nucleotide binding"/>
    <property type="evidence" value="ECO:0007669"/>
    <property type="project" value="InterPro"/>
</dbReference>
<dbReference type="EMBL" id="MGIR01000005">
    <property type="protein sequence ID" value="OGM91010.1"/>
    <property type="molecule type" value="Genomic_DNA"/>
</dbReference>
<proteinExistence type="predicted"/>
<feature type="domain" description="Gfo/Idh/MocA-like oxidoreductase N-terminal" evidence="1">
    <location>
        <begin position="5"/>
        <end position="94"/>
    </location>
</feature>
<feature type="domain" description="Gfo/Idh/MocA-like oxidoreductase C-terminal" evidence="2">
    <location>
        <begin position="122"/>
        <end position="171"/>
    </location>
</feature>
<dbReference type="Pfam" id="PF01408">
    <property type="entry name" value="GFO_IDH_MocA"/>
    <property type="match status" value="1"/>
</dbReference>
<dbReference type="SUPFAM" id="SSF51735">
    <property type="entry name" value="NAD(P)-binding Rossmann-fold domains"/>
    <property type="match status" value="1"/>
</dbReference>
<accession>A0A1F8DQW5</accession>
<dbReference type="InterPro" id="IPR052515">
    <property type="entry name" value="Gfo/Idh/MocA_Oxidoreductase"/>
</dbReference>
<dbReference type="InterPro" id="IPR000683">
    <property type="entry name" value="Gfo/Idh/MocA-like_OxRdtase_N"/>
</dbReference>
<evidence type="ECO:0000259" key="1">
    <source>
        <dbReference type="Pfam" id="PF01408"/>
    </source>
</evidence>
<reference evidence="3 4" key="1">
    <citation type="journal article" date="2016" name="Nat. Commun.">
        <title>Thousands of microbial genomes shed light on interconnected biogeochemical processes in an aquifer system.</title>
        <authorList>
            <person name="Anantharaman K."/>
            <person name="Brown C.T."/>
            <person name="Hug L.A."/>
            <person name="Sharon I."/>
            <person name="Castelle C.J."/>
            <person name="Probst A.J."/>
            <person name="Thomas B.C."/>
            <person name="Singh A."/>
            <person name="Wilkins M.J."/>
            <person name="Karaoz U."/>
            <person name="Brodie E.L."/>
            <person name="Williams K.H."/>
            <person name="Hubbard S.S."/>
            <person name="Banfield J.F."/>
        </authorList>
    </citation>
    <scope>NUCLEOTIDE SEQUENCE [LARGE SCALE GENOMIC DNA]</scope>
</reference>
<organism evidence="3 4">
    <name type="scientific">Candidatus Wolfebacteria bacterium RIFCSPLOWO2_01_FULL_45_19</name>
    <dbReference type="NCBI Taxonomy" id="1802557"/>
    <lineage>
        <taxon>Bacteria</taxon>
        <taxon>Candidatus Wolfeibacteriota</taxon>
    </lineage>
</organism>
<dbReference type="Pfam" id="PF02894">
    <property type="entry name" value="GFO_IDH_MocA_C"/>
    <property type="match status" value="1"/>
</dbReference>
<protein>
    <recommendedName>
        <fullName evidence="5">Gfo/Idh/MocA-like oxidoreductase N-terminal domain-containing protein</fullName>
    </recommendedName>
</protein>
<evidence type="ECO:0008006" key="5">
    <source>
        <dbReference type="Google" id="ProtNLM"/>
    </source>
</evidence>
<dbReference type="Proteomes" id="UP000178946">
    <property type="component" value="Unassembled WGS sequence"/>
</dbReference>
<evidence type="ECO:0000313" key="3">
    <source>
        <dbReference type="EMBL" id="OGM91010.1"/>
    </source>
</evidence>
<comment type="caution">
    <text evidence="3">The sequence shown here is derived from an EMBL/GenBank/DDBJ whole genome shotgun (WGS) entry which is preliminary data.</text>
</comment>
<dbReference type="Gene3D" id="3.40.50.720">
    <property type="entry name" value="NAD(P)-binding Rossmann-like Domain"/>
    <property type="match status" value="1"/>
</dbReference>
<dbReference type="PANTHER" id="PTHR43249">
    <property type="entry name" value="UDP-N-ACETYL-2-AMINO-2-DEOXY-D-GLUCURONATE OXIDASE"/>
    <property type="match status" value="1"/>
</dbReference>
<evidence type="ECO:0000259" key="2">
    <source>
        <dbReference type="Pfam" id="PF02894"/>
    </source>
</evidence>
<dbReference type="AlphaFoldDB" id="A0A1F8DQW5"/>
<dbReference type="STRING" id="1802557.A3A20_00315"/>
<dbReference type="PANTHER" id="PTHR43249:SF1">
    <property type="entry name" value="D-GLUCOSIDE 3-DEHYDROGENASE"/>
    <property type="match status" value="1"/>
</dbReference>
<sequence length="263" mass="29791">MTFSIIGTGFILPAHIEAIRHVGGKIIDVVNTARGEDTWRDMIKTTKADCVVILTPNDLHFPMAMAAAEAGKTVLCEKPLTLKSEEAKILAEKSKNIFTVLQLRHHPLVKKLKREIKPGETYEILMDISVYRDPEYYQSWKGKTERSGGVLINLGIHYFDLLLHLFGEPEKISLSAINEKTGEGTLEGKNYRCSFKISTDAKRDEQRRVFKINGVSYNFSSKDNLSYENLHKFVYEDLLKGQGNSPQDTVPSLSLIENLYARR</sequence>